<evidence type="ECO:0000313" key="3">
    <source>
        <dbReference type="Proteomes" id="UP000289440"/>
    </source>
</evidence>
<evidence type="ECO:0000256" key="1">
    <source>
        <dbReference type="SAM" id="MobiDB-lite"/>
    </source>
</evidence>
<gene>
    <name evidence="2" type="ORF">NCTC10166_00478</name>
</gene>
<organism evidence="2 3">
    <name type="scientific">Mesomycoplasma neurolyticum</name>
    <dbReference type="NCBI Taxonomy" id="2120"/>
    <lineage>
        <taxon>Bacteria</taxon>
        <taxon>Bacillati</taxon>
        <taxon>Mycoplasmatota</taxon>
        <taxon>Mycoplasmoidales</taxon>
        <taxon>Metamycoplasmataceae</taxon>
        <taxon>Mesomycoplasma</taxon>
    </lineage>
</organism>
<keyword evidence="3" id="KW-1185">Reference proteome</keyword>
<dbReference type="Gene3D" id="3.30.950.30">
    <property type="entry name" value="Schlafen, AAA domain"/>
    <property type="match status" value="1"/>
</dbReference>
<protein>
    <submittedName>
        <fullName evidence="2">Uncharacterized protein</fullName>
    </submittedName>
</protein>
<proteinExistence type="predicted"/>
<dbReference type="InterPro" id="IPR036388">
    <property type="entry name" value="WH-like_DNA-bd_sf"/>
</dbReference>
<dbReference type="KEGG" id="mnu:NCTC10166_00478"/>
<name>A0A449A5D5_9BACT</name>
<dbReference type="PANTHER" id="PTHR30595">
    <property type="entry name" value="GLPR-RELATED TRANSCRIPTIONAL REPRESSOR"/>
    <property type="match status" value="1"/>
</dbReference>
<reference evidence="2 3" key="1">
    <citation type="submission" date="2019-01" db="EMBL/GenBank/DDBJ databases">
        <authorList>
            <consortium name="Pathogen Informatics"/>
        </authorList>
    </citation>
    <scope>NUCLEOTIDE SEQUENCE [LARGE SCALE GENOMIC DNA]</scope>
    <source>
        <strain evidence="2 3">NCTC10166</strain>
    </source>
</reference>
<dbReference type="Gene3D" id="1.10.10.10">
    <property type="entry name" value="Winged helix-like DNA-binding domain superfamily/Winged helix DNA-binding domain"/>
    <property type="match status" value="1"/>
</dbReference>
<feature type="region of interest" description="Disordered" evidence="1">
    <location>
        <begin position="351"/>
        <end position="384"/>
    </location>
</feature>
<dbReference type="AlphaFoldDB" id="A0A449A5D5"/>
<dbReference type="Pfam" id="PF13749">
    <property type="entry name" value="HATPase_c_4"/>
    <property type="match status" value="1"/>
</dbReference>
<dbReference type="Gene3D" id="3.30.565.60">
    <property type="match status" value="1"/>
</dbReference>
<dbReference type="PANTHER" id="PTHR30595:SF6">
    <property type="entry name" value="SCHLAFEN ALBA-2 DOMAIN-CONTAINING PROTEIN"/>
    <property type="match status" value="1"/>
</dbReference>
<accession>A0A449A5D5</accession>
<evidence type="ECO:0000313" key="2">
    <source>
        <dbReference type="EMBL" id="VEU59500.1"/>
    </source>
</evidence>
<dbReference type="InterPro" id="IPR038461">
    <property type="entry name" value="Schlafen_AlbA_2_dom_sf"/>
</dbReference>
<dbReference type="EMBL" id="LR214951">
    <property type="protein sequence ID" value="VEU59500.1"/>
    <property type="molecule type" value="Genomic_DNA"/>
</dbReference>
<sequence>MKNAKKDSEFISSKINECFSKFINHDLSIKNKENKEIIELIIFEGEEKPYYFSNKAYIRNGNTTINVTGSQLDNLILQGKKVRFDEMDSGKNKNDTTFKKFEKIYLEKTNKRIDIKDFYSFNLINKNEQLTNAGLLFSDDGLPEKYSRVYCRRWNGLDKAPNNDIKTLDYVIYKGSILYLLEKSIEFIKKHSNLMWKKDLYGRNEYYDYPKEAIREVIVNALVHRDYTRDDSEISIDIYDDRLEITSPGGMYSNEKIQDLNIMNIPSERRNRITADLMFRMKFMEISASGIQEIIKSYERSEKYSKNYKPIFESTDRYFKVKLWNLNYEIHKDIKSKNSFNEIEKTFINSSNPGDKSLTPAINSSNPGDKSLTPVINSSNPGDKSLTPAINSLNYQQKLESNKLATFNNIDNLKVKKITYLKENIEKILSFSKNNEYFKSSEIEKELNLKRSRVREILSKMVKENLIEPMGKNKSRKYKIKKPQK</sequence>
<dbReference type="OrthoDB" id="34589at2"/>
<dbReference type="InterPro" id="IPR038475">
    <property type="entry name" value="RecG_C_sf"/>
</dbReference>
<dbReference type="Proteomes" id="UP000289440">
    <property type="component" value="Chromosome"/>
</dbReference>